<gene>
    <name evidence="1" type="ORF">AB917_14075</name>
</gene>
<dbReference type="EMBL" id="AABDGJ010000013">
    <property type="protein sequence ID" value="EAG6991720.1"/>
    <property type="molecule type" value="Genomic_DNA"/>
</dbReference>
<accession>A0A9P1ZXL5</accession>
<evidence type="ECO:0000313" key="2">
    <source>
        <dbReference type="Proteomes" id="UP000548278"/>
    </source>
</evidence>
<organism evidence="1 2">
    <name type="scientific">Listeria monocytogenes</name>
    <dbReference type="NCBI Taxonomy" id="1639"/>
    <lineage>
        <taxon>Bacteria</taxon>
        <taxon>Bacillati</taxon>
        <taxon>Bacillota</taxon>
        <taxon>Bacilli</taxon>
        <taxon>Bacillales</taxon>
        <taxon>Listeriaceae</taxon>
        <taxon>Listeria</taxon>
    </lineage>
</organism>
<evidence type="ECO:0000313" key="1">
    <source>
        <dbReference type="EMBL" id="EAG6991720.1"/>
    </source>
</evidence>
<sequence>MNIRYLSKNHKKAKLHDLEVTNKSITLDDFQLFGVTDFTIHSSAGDLTELKLELLVKGRTYSEGGVK</sequence>
<comment type="caution">
    <text evidence="1">The sequence shown here is derived from an EMBL/GenBank/DDBJ whole genome shotgun (WGS) entry which is preliminary data.</text>
</comment>
<name>A0A9P1ZXL5_LISMN</name>
<dbReference type="RefSeq" id="WP_068996131.1">
    <property type="nucleotide sequence ID" value="NZ_JAHVBB010000006.1"/>
</dbReference>
<proteinExistence type="predicted"/>
<reference evidence="1 2" key="1">
    <citation type="submission" date="2019-04" db="EMBL/GenBank/DDBJ databases">
        <authorList>
            <consortium name="GenomeTrakr network: Whole genome sequencing for foodborne pathogen traceback"/>
        </authorList>
    </citation>
    <scope>NUCLEOTIDE SEQUENCE [LARGE SCALE GENOMIC DNA]</scope>
    <source>
        <strain evidence="1 2">CFSAN004300</strain>
    </source>
</reference>
<protein>
    <submittedName>
        <fullName evidence="1">Uncharacterized protein</fullName>
    </submittedName>
</protein>
<dbReference type="Proteomes" id="UP000548278">
    <property type="component" value="Unassembled WGS sequence"/>
</dbReference>
<dbReference type="AlphaFoldDB" id="A0A9P1ZXL5"/>